<dbReference type="AlphaFoldDB" id="A0AAW0YEZ0"/>
<evidence type="ECO:0000256" key="1">
    <source>
        <dbReference type="SAM" id="MobiDB-lite"/>
    </source>
</evidence>
<feature type="region of interest" description="Disordered" evidence="1">
    <location>
        <begin position="89"/>
        <end position="181"/>
    </location>
</feature>
<dbReference type="RefSeq" id="XP_066799927.1">
    <property type="nucleotide sequence ID" value="XM_066949633.1"/>
</dbReference>
<accession>A0AAW0YEZ0</accession>
<feature type="compositionally biased region" description="Basic and acidic residues" evidence="1">
    <location>
        <begin position="125"/>
        <end position="137"/>
    </location>
</feature>
<dbReference type="Proteomes" id="UP001388673">
    <property type="component" value="Unassembled WGS sequence"/>
</dbReference>
<evidence type="ECO:0000313" key="2">
    <source>
        <dbReference type="EMBL" id="KAK8844703.1"/>
    </source>
</evidence>
<name>A0AAW0YEZ0_9TREE</name>
<dbReference type="KEGG" id="kne:92183810"/>
<organism evidence="2 3">
    <name type="scientific">Kwoniella newhampshirensis</name>
    <dbReference type="NCBI Taxonomy" id="1651941"/>
    <lineage>
        <taxon>Eukaryota</taxon>
        <taxon>Fungi</taxon>
        <taxon>Dikarya</taxon>
        <taxon>Basidiomycota</taxon>
        <taxon>Agaricomycotina</taxon>
        <taxon>Tremellomycetes</taxon>
        <taxon>Tremellales</taxon>
        <taxon>Cryptococcaceae</taxon>
        <taxon>Kwoniella</taxon>
    </lineage>
</organism>
<feature type="region of interest" description="Disordered" evidence="1">
    <location>
        <begin position="261"/>
        <end position="281"/>
    </location>
</feature>
<sequence>MTQSSPNPFIGAQLFVSSNDIREDEVRKEAEMEWRAEASLLGDGYRECLFGAVCLGITDPCQGLTSESLQYFAKRERAEVNQDSMPAISMSSHPVHFTGTPLTSKSQRKAEAMYPVPLITLSPPRDVRHTDPERSRSESSNTPLSQRSSSSPILELSHCQSGTPVQNTHRSPTLPSPYTQRDRFANNHRVQSRRQGRKVDKYEDATPGLSFQSTFLPTRERDRRAFVAQYDESPTPPTTWVVFQTPPEGADLEMQGWQGRRKDVGLNRAIRNGKKQEKRKG</sequence>
<protein>
    <submittedName>
        <fullName evidence="2">Uncharacterized protein</fullName>
    </submittedName>
</protein>
<comment type="caution">
    <text evidence="2">The sequence shown here is derived from an EMBL/GenBank/DDBJ whole genome shotgun (WGS) entry which is preliminary data.</text>
</comment>
<feature type="compositionally biased region" description="Basic residues" evidence="1">
    <location>
        <begin position="271"/>
        <end position="281"/>
    </location>
</feature>
<gene>
    <name evidence="2" type="ORF">IAR55_006552</name>
</gene>
<feature type="compositionally biased region" description="Polar residues" evidence="1">
    <location>
        <begin position="138"/>
        <end position="179"/>
    </location>
</feature>
<proteinExistence type="predicted"/>
<dbReference type="GeneID" id="92183810"/>
<dbReference type="EMBL" id="JBCAWK010000013">
    <property type="protein sequence ID" value="KAK8844703.1"/>
    <property type="molecule type" value="Genomic_DNA"/>
</dbReference>
<evidence type="ECO:0000313" key="3">
    <source>
        <dbReference type="Proteomes" id="UP001388673"/>
    </source>
</evidence>
<keyword evidence="3" id="KW-1185">Reference proteome</keyword>
<reference evidence="2 3" key="1">
    <citation type="journal article" date="2024" name="bioRxiv">
        <title>Comparative genomics of Cryptococcus and Kwoniella reveals pathogenesis evolution and contrasting karyotype dynamics via intercentromeric recombination or chromosome fusion.</title>
        <authorList>
            <person name="Coelho M.A."/>
            <person name="David-Palma M."/>
            <person name="Shea T."/>
            <person name="Bowers K."/>
            <person name="McGinley-Smith S."/>
            <person name="Mohammad A.W."/>
            <person name="Gnirke A."/>
            <person name="Yurkov A.M."/>
            <person name="Nowrousian M."/>
            <person name="Sun S."/>
            <person name="Cuomo C.A."/>
            <person name="Heitman J."/>
        </authorList>
    </citation>
    <scope>NUCLEOTIDE SEQUENCE [LARGE SCALE GENOMIC DNA]</scope>
    <source>
        <strain evidence="2 3">CBS 13917</strain>
    </source>
</reference>